<dbReference type="eggNOG" id="arCOG04525">
    <property type="taxonomic scope" value="Archaea"/>
</dbReference>
<evidence type="ECO:0000313" key="2">
    <source>
        <dbReference type="EMBL" id="ELZ38090.1"/>
    </source>
</evidence>
<reference evidence="2 3" key="1">
    <citation type="journal article" date="2014" name="PLoS Genet.">
        <title>Phylogenetically driven sequencing of extremely halophilic archaea reveals strategies for static and dynamic osmo-response.</title>
        <authorList>
            <person name="Becker E.A."/>
            <person name="Seitzer P.M."/>
            <person name="Tritt A."/>
            <person name="Larsen D."/>
            <person name="Krusor M."/>
            <person name="Yao A.I."/>
            <person name="Wu D."/>
            <person name="Madern D."/>
            <person name="Eisen J.A."/>
            <person name="Darling A.E."/>
            <person name="Facciotti M.T."/>
        </authorList>
    </citation>
    <scope>NUCLEOTIDE SEQUENCE [LARGE SCALE GENOMIC DNA]</scope>
    <source>
        <strain evidence="2 3">DSM 1137</strain>
    </source>
</reference>
<feature type="region of interest" description="Disordered" evidence="1">
    <location>
        <begin position="275"/>
        <end position="303"/>
    </location>
</feature>
<dbReference type="EMBL" id="AOJE01000058">
    <property type="protein sequence ID" value="ELZ38090.1"/>
    <property type="molecule type" value="Genomic_DNA"/>
</dbReference>
<evidence type="ECO:0000256" key="1">
    <source>
        <dbReference type="SAM" id="MobiDB-lite"/>
    </source>
</evidence>
<evidence type="ECO:0000313" key="3">
    <source>
        <dbReference type="Proteomes" id="UP000011514"/>
    </source>
</evidence>
<dbReference type="OrthoDB" id="100846at2157"/>
<dbReference type="AlphaFoldDB" id="M0DRI9"/>
<organism evidence="2 3">
    <name type="scientific">Halorubrum saccharovorum DSM 1137</name>
    <dbReference type="NCBI Taxonomy" id="1227484"/>
    <lineage>
        <taxon>Archaea</taxon>
        <taxon>Methanobacteriati</taxon>
        <taxon>Methanobacteriota</taxon>
        <taxon>Stenosarchaea group</taxon>
        <taxon>Halobacteria</taxon>
        <taxon>Halobacteriales</taxon>
        <taxon>Haloferacaceae</taxon>
        <taxon>Halorubrum</taxon>
    </lineage>
</organism>
<sequence length="316" mass="35921">METRARLARALTNPVLFLRGCNRQFHRRLGLRPHNPDGIAVFEADWDALVVLDACRYDVFERRSDLPGRLERRRSRGSTTVEFLRANVAGRDLTDTVYVTANPQLSQHRESIRPDFHEVVDVWREDGWDDDHGTVLPETVTTYAKRAAEEHPNKRLVVHYMQPHYPFVGSGTTFDEGHLDGAGDGENVWNRLLTGRLDVDREEIWRLYAENLDRALPHVESLVESLDGRTVVTADHGNMVGERSFPIPFREWGHPRGVYTDELVEVPWLVHESGPRRTVTHGAPDSQDNEADDADGSGEADESVVAERLRDLGYAE</sequence>
<name>M0DRI9_9EURY</name>
<dbReference type="PATRIC" id="fig|1227484.4.peg.2145"/>
<dbReference type="Gene3D" id="3.40.720.10">
    <property type="entry name" value="Alkaline Phosphatase, subunit A"/>
    <property type="match status" value="1"/>
</dbReference>
<dbReference type="RefSeq" id="WP_004048913.1">
    <property type="nucleotide sequence ID" value="NZ_AOJE01000058.1"/>
</dbReference>
<dbReference type="SUPFAM" id="SSF53649">
    <property type="entry name" value="Alkaline phosphatase-like"/>
    <property type="match status" value="1"/>
</dbReference>
<dbReference type="InterPro" id="IPR017850">
    <property type="entry name" value="Alkaline_phosphatase_core_sf"/>
</dbReference>
<accession>M0DRI9</accession>
<protein>
    <recommendedName>
        <fullName evidence="4">Sulfatase N-terminal domain-containing protein</fullName>
    </recommendedName>
</protein>
<dbReference type="Proteomes" id="UP000011514">
    <property type="component" value="Unassembled WGS sequence"/>
</dbReference>
<dbReference type="STRING" id="1227484.C471_10916"/>
<comment type="caution">
    <text evidence="2">The sequence shown here is derived from an EMBL/GenBank/DDBJ whole genome shotgun (WGS) entry which is preliminary data.</text>
</comment>
<proteinExistence type="predicted"/>
<evidence type="ECO:0008006" key="4">
    <source>
        <dbReference type="Google" id="ProtNLM"/>
    </source>
</evidence>
<feature type="compositionally biased region" description="Acidic residues" evidence="1">
    <location>
        <begin position="287"/>
        <end position="303"/>
    </location>
</feature>
<gene>
    <name evidence="2" type="ORF">C471_10916</name>
</gene>
<keyword evidence="3" id="KW-1185">Reference proteome</keyword>